<protein>
    <submittedName>
        <fullName evidence="3">Fasciclin-like arabinogalactan protein</fullName>
    </submittedName>
</protein>
<accession>A0A420HT15</accession>
<dbReference type="Pfam" id="PF02469">
    <property type="entry name" value="Fasciclin"/>
    <property type="match status" value="2"/>
</dbReference>
<organism evidence="3 4">
    <name type="scientific">Golovinomyces cichoracearum</name>
    <dbReference type="NCBI Taxonomy" id="62708"/>
    <lineage>
        <taxon>Eukaryota</taxon>
        <taxon>Fungi</taxon>
        <taxon>Dikarya</taxon>
        <taxon>Ascomycota</taxon>
        <taxon>Pezizomycotina</taxon>
        <taxon>Leotiomycetes</taxon>
        <taxon>Erysiphales</taxon>
        <taxon>Erysiphaceae</taxon>
        <taxon>Golovinomyces</taxon>
    </lineage>
</organism>
<keyword evidence="4" id="KW-1185">Reference proteome</keyword>
<evidence type="ECO:0000313" key="3">
    <source>
        <dbReference type="EMBL" id="RKF60570.1"/>
    </source>
</evidence>
<dbReference type="PROSITE" id="PS50213">
    <property type="entry name" value="FAS1"/>
    <property type="match status" value="2"/>
</dbReference>
<dbReference type="SUPFAM" id="SSF82153">
    <property type="entry name" value="FAS1 domain"/>
    <property type="match status" value="2"/>
</dbReference>
<dbReference type="Proteomes" id="UP000283383">
    <property type="component" value="Unassembled WGS sequence"/>
</dbReference>
<dbReference type="AlphaFoldDB" id="A0A420HT15"/>
<feature type="chain" id="PRO_5019014038" evidence="1">
    <location>
        <begin position="24"/>
        <end position="405"/>
    </location>
</feature>
<dbReference type="InterPro" id="IPR000782">
    <property type="entry name" value="FAS1_domain"/>
</dbReference>
<keyword evidence="1" id="KW-0732">Signal</keyword>
<feature type="signal peptide" evidence="1">
    <location>
        <begin position="1"/>
        <end position="23"/>
    </location>
</feature>
<dbReference type="EMBL" id="MCBQ01016420">
    <property type="protein sequence ID" value="RKF60570.1"/>
    <property type="molecule type" value="Genomic_DNA"/>
</dbReference>
<evidence type="ECO:0000256" key="1">
    <source>
        <dbReference type="SAM" id="SignalP"/>
    </source>
</evidence>
<feature type="domain" description="FAS1" evidence="2">
    <location>
        <begin position="181"/>
        <end position="308"/>
    </location>
</feature>
<dbReference type="InterPro" id="IPR036378">
    <property type="entry name" value="FAS1_dom_sf"/>
</dbReference>
<comment type="caution">
    <text evidence="3">The sequence shown here is derived from an EMBL/GenBank/DDBJ whole genome shotgun (WGS) entry which is preliminary data.</text>
</comment>
<gene>
    <name evidence="3" type="ORF">GcM3_164007</name>
</gene>
<evidence type="ECO:0000259" key="2">
    <source>
        <dbReference type="PROSITE" id="PS50213"/>
    </source>
</evidence>
<evidence type="ECO:0000313" key="4">
    <source>
        <dbReference type="Proteomes" id="UP000283383"/>
    </source>
</evidence>
<reference evidence="3 4" key="1">
    <citation type="journal article" date="2018" name="BMC Genomics">
        <title>Comparative genome analyses reveal sequence features reflecting distinct modes of host-adaptation between dicot and monocot powdery mildew.</title>
        <authorList>
            <person name="Wu Y."/>
            <person name="Ma X."/>
            <person name="Pan Z."/>
            <person name="Kale S.D."/>
            <person name="Song Y."/>
            <person name="King H."/>
            <person name="Zhang Q."/>
            <person name="Presley C."/>
            <person name="Deng X."/>
            <person name="Wei C.I."/>
            <person name="Xiao S."/>
        </authorList>
    </citation>
    <scope>NUCLEOTIDE SEQUENCE [LARGE SCALE GENOMIC DNA]</scope>
    <source>
        <strain evidence="3">UMSG3</strain>
    </source>
</reference>
<feature type="domain" description="FAS1" evidence="2">
    <location>
        <begin position="28"/>
        <end position="179"/>
    </location>
</feature>
<dbReference type="InterPro" id="IPR050904">
    <property type="entry name" value="Adhesion/Biosynth-related"/>
</dbReference>
<sequence>MKALGLTSQIIIFICFFTVNVRSQVGAIPDLNTLLSHEKKLFSFYSLIQKYPQVLLQLPSYAGVTILAPSNDAFEKIPFSELNEAFKNGDQDVITNLLEYHILQGTRDAAHLKPGAPVFLPTLLTSSKWTNVTGGQKVQNIKQAGNAVVFVSGQGRRSTLTKADLEFTGGKVQVIDSILIPPSNLTKTATSFSLDSFLGALYSSGRIPDLVNTGNLTILAPNNQAFEVLGTAITNLTVEELGSVIDYHILPDVIYSTGLTNQTKLLTKQGQEITVLHSGNNIYVNSAQLVSTDILLANGVLHVIDNVLSPQAIDAQPNPEIASQVPVFASATEADNTPFTDAIPCTSSCPQTADTSASSTIAGQASQTFFHTAKSKALGASVARETGIRKAAKLMVALGGAAFLV</sequence>
<dbReference type="PANTHER" id="PTHR10900">
    <property type="entry name" value="PERIOSTIN-RELATED"/>
    <property type="match status" value="1"/>
</dbReference>
<dbReference type="Gene3D" id="2.30.180.10">
    <property type="entry name" value="FAS1 domain"/>
    <property type="match status" value="2"/>
</dbReference>
<dbReference type="SMART" id="SM00554">
    <property type="entry name" value="FAS1"/>
    <property type="match status" value="2"/>
</dbReference>
<proteinExistence type="predicted"/>
<name>A0A420HT15_9PEZI</name>
<dbReference type="PANTHER" id="PTHR10900:SF77">
    <property type="entry name" value="FI19380P1"/>
    <property type="match status" value="1"/>
</dbReference>
<dbReference type="STRING" id="62708.A0A420HT15"/>